<dbReference type="PANTHER" id="PTHR12899:SF3">
    <property type="entry name" value="LARGE RIBOSOMAL SUBUNIT PROTEIN UL18M"/>
    <property type="match status" value="1"/>
</dbReference>
<comment type="similarity">
    <text evidence="1">Belongs to the universal ribosomal protein uL18 family.</text>
</comment>
<dbReference type="GO" id="GO:0003735">
    <property type="term" value="F:structural constituent of ribosome"/>
    <property type="evidence" value="ECO:0007669"/>
    <property type="project" value="InterPro"/>
</dbReference>
<protein>
    <submittedName>
        <fullName evidence="6">LSU ribosomal protein L18p (L5e)</fullName>
    </submittedName>
</protein>
<dbReference type="Pfam" id="PF00861">
    <property type="entry name" value="Ribosomal_L18p"/>
    <property type="match status" value="1"/>
</dbReference>
<sequence>MTVEKNISKQRTRRLHRVRNSVRRAAKGRHRLSVFRSNKHIYAQIIDDTAGNTVASASSLDGAVVISGKTAGNKEAATKVGTLIAQRALENNVTRVVFDRGVYQYHGRVAALADAAREAGLEF</sequence>
<proteinExistence type="inferred from homology"/>
<gene>
    <name evidence="6" type="ORF">MNBD_PLANCTO02-2520</name>
</gene>
<dbReference type="Gene3D" id="3.30.420.100">
    <property type="match status" value="1"/>
</dbReference>
<accession>A0A3B1DWI9</accession>
<dbReference type="AlphaFoldDB" id="A0A3B1DWI9"/>
<dbReference type="PANTHER" id="PTHR12899">
    <property type="entry name" value="39S RIBOSOMAL PROTEIN L18, MITOCHONDRIAL"/>
    <property type="match status" value="1"/>
</dbReference>
<organism evidence="6">
    <name type="scientific">hydrothermal vent metagenome</name>
    <dbReference type="NCBI Taxonomy" id="652676"/>
    <lineage>
        <taxon>unclassified sequences</taxon>
        <taxon>metagenomes</taxon>
        <taxon>ecological metagenomes</taxon>
    </lineage>
</organism>
<dbReference type="NCBIfam" id="TIGR00060">
    <property type="entry name" value="L18_bact"/>
    <property type="match status" value="1"/>
</dbReference>
<dbReference type="GO" id="GO:0008097">
    <property type="term" value="F:5S rRNA binding"/>
    <property type="evidence" value="ECO:0007669"/>
    <property type="project" value="TreeGrafter"/>
</dbReference>
<dbReference type="InterPro" id="IPR005484">
    <property type="entry name" value="Ribosomal_uL18_bac/plant/anim"/>
</dbReference>
<evidence type="ECO:0000256" key="5">
    <source>
        <dbReference type="ARBA" id="ARBA00023274"/>
    </source>
</evidence>
<evidence type="ECO:0000256" key="3">
    <source>
        <dbReference type="ARBA" id="ARBA00022884"/>
    </source>
</evidence>
<keyword evidence="5" id="KW-0687">Ribonucleoprotein</keyword>
<evidence type="ECO:0000256" key="4">
    <source>
        <dbReference type="ARBA" id="ARBA00022980"/>
    </source>
</evidence>
<dbReference type="GO" id="GO:0022625">
    <property type="term" value="C:cytosolic large ribosomal subunit"/>
    <property type="evidence" value="ECO:0007669"/>
    <property type="project" value="TreeGrafter"/>
</dbReference>
<keyword evidence="4 6" id="KW-0689">Ribosomal protein</keyword>
<dbReference type="CDD" id="cd00432">
    <property type="entry name" value="Ribosomal_L18_L5e"/>
    <property type="match status" value="1"/>
</dbReference>
<dbReference type="EMBL" id="UOGL01000536">
    <property type="protein sequence ID" value="VAX41373.1"/>
    <property type="molecule type" value="Genomic_DNA"/>
</dbReference>
<keyword evidence="2" id="KW-0699">rRNA-binding</keyword>
<keyword evidence="3" id="KW-0694">RNA-binding</keyword>
<dbReference type="HAMAP" id="MF_01337_B">
    <property type="entry name" value="Ribosomal_uL18_B"/>
    <property type="match status" value="1"/>
</dbReference>
<dbReference type="SUPFAM" id="SSF53137">
    <property type="entry name" value="Translational machinery components"/>
    <property type="match status" value="1"/>
</dbReference>
<evidence type="ECO:0000256" key="1">
    <source>
        <dbReference type="ARBA" id="ARBA00007116"/>
    </source>
</evidence>
<dbReference type="InterPro" id="IPR057268">
    <property type="entry name" value="Ribosomal_L18"/>
</dbReference>
<evidence type="ECO:0000313" key="6">
    <source>
        <dbReference type="EMBL" id="VAX41373.1"/>
    </source>
</evidence>
<dbReference type="FunFam" id="3.30.420.100:FF:000001">
    <property type="entry name" value="50S ribosomal protein L18"/>
    <property type="match status" value="1"/>
</dbReference>
<reference evidence="6" key="1">
    <citation type="submission" date="2018-06" db="EMBL/GenBank/DDBJ databases">
        <authorList>
            <person name="Zhirakovskaya E."/>
        </authorList>
    </citation>
    <scope>NUCLEOTIDE SEQUENCE</scope>
</reference>
<evidence type="ECO:0000256" key="2">
    <source>
        <dbReference type="ARBA" id="ARBA00022730"/>
    </source>
</evidence>
<dbReference type="InterPro" id="IPR004389">
    <property type="entry name" value="Ribosomal_uL18_bac-type"/>
</dbReference>
<name>A0A3B1DWI9_9ZZZZ</name>
<dbReference type="GO" id="GO:0006412">
    <property type="term" value="P:translation"/>
    <property type="evidence" value="ECO:0007669"/>
    <property type="project" value="InterPro"/>
</dbReference>